<dbReference type="Gene3D" id="3.30.1230.10">
    <property type="entry name" value="YlxR-like"/>
    <property type="match status" value="1"/>
</dbReference>
<dbReference type="AlphaFoldDB" id="A0A6L9S7T0"/>
<dbReference type="InterPro" id="IPR007393">
    <property type="entry name" value="YlxR_dom"/>
</dbReference>
<dbReference type="RefSeq" id="WP_163735017.1">
    <property type="nucleotide sequence ID" value="NZ_JAAGOA010000004.1"/>
</dbReference>
<keyword evidence="3" id="KW-1185">Reference proteome</keyword>
<proteinExistence type="predicted"/>
<dbReference type="InterPro" id="IPR037465">
    <property type="entry name" value="YlxR"/>
</dbReference>
<evidence type="ECO:0000313" key="2">
    <source>
        <dbReference type="EMBL" id="NEE00030.1"/>
    </source>
</evidence>
<organism evidence="2 3">
    <name type="scientific">Phytoactinopolyspora halotolerans</name>
    <dbReference type="NCBI Taxonomy" id="1981512"/>
    <lineage>
        <taxon>Bacteria</taxon>
        <taxon>Bacillati</taxon>
        <taxon>Actinomycetota</taxon>
        <taxon>Actinomycetes</taxon>
        <taxon>Jiangellales</taxon>
        <taxon>Jiangellaceae</taxon>
        <taxon>Phytoactinopolyspora</taxon>
    </lineage>
</organism>
<name>A0A6L9S7T0_9ACTN</name>
<dbReference type="PANTHER" id="PTHR34215">
    <property type="entry name" value="BLL0784 PROTEIN"/>
    <property type="match status" value="1"/>
</dbReference>
<feature type="domain" description="YlxR" evidence="1">
    <location>
        <begin position="14"/>
        <end position="80"/>
    </location>
</feature>
<gene>
    <name evidence="2" type="ORF">G1H10_07585</name>
</gene>
<dbReference type="SUPFAM" id="SSF64376">
    <property type="entry name" value="YlxR-like"/>
    <property type="match status" value="1"/>
</dbReference>
<evidence type="ECO:0000259" key="1">
    <source>
        <dbReference type="Pfam" id="PF04296"/>
    </source>
</evidence>
<dbReference type="InterPro" id="IPR035931">
    <property type="entry name" value="YlxR-like_sf"/>
</dbReference>
<dbReference type="PANTHER" id="PTHR34215:SF1">
    <property type="entry name" value="YLXR DOMAIN-CONTAINING PROTEIN"/>
    <property type="match status" value="1"/>
</dbReference>
<dbReference type="EMBL" id="JAAGOA010000004">
    <property type="protein sequence ID" value="NEE00030.1"/>
    <property type="molecule type" value="Genomic_DNA"/>
</dbReference>
<reference evidence="2 3" key="1">
    <citation type="submission" date="2020-02" db="EMBL/GenBank/DDBJ databases">
        <authorList>
            <person name="Li X.-J."/>
            <person name="Han X.-M."/>
        </authorList>
    </citation>
    <scope>NUCLEOTIDE SEQUENCE [LARGE SCALE GENOMIC DNA]</scope>
    <source>
        <strain evidence="2 3">CCTCC AB 2017055</strain>
    </source>
</reference>
<dbReference type="Pfam" id="PF04296">
    <property type="entry name" value="YlxR"/>
    <property type="match status" value="1"/>
</dbReference>
<protein>
    <submittedName>
        <fullName evidence="2">YlxR family protein</fullName>
    </submittedName>
</protein>
<dbReference type="Proteomes" id="UP000475214">
    <property type="component" value="Unassembled WGS sequence"/>
</dbReference>
<comment type="caution">
    <text evidence="2">The sequence shown here is derived from an EMBL/GenBank/DDBJ whole genome shotgun (WGS) entry which is preliminary data.</text>
</comment>
<accession>A0A6L9S7T0</accession>
<evidence type="ECO:0000313" key="3">
    <source>
        <dbReference type="Proteomes" id="UP000475214"/>
    </source>
</evidence>
<sequence>MTAEDRARRRVPIRTCVGCRSRAEKSALLRVVVEGSGPDMGLVPDPDGKRPGRGAYIHPSTGCLDAAERRRAFTRSFRRGGPLDVTLVRRWLEAVERA</sequence>